<dbReference type="Pfam" id="PF18223">
    <property type="entry name" value="PilJ_C"/>
    <property type="match status" value="1"/>
</dbReference>
<accession>A0A1T4NBU3</accession>
<keyword evidence="3" id="KW-1185">Reference proteome</keyword>
<gene>
    <name evidence="2" type="ORF">SAMN02745191_1559</name>
</gene>
<dbReference type="Pfam" id="PF07963">
    <property type="entry name" value="N_methyl"/>
    <property type="match status" value="1"/>
</dbReference>
<reference evidence="3" key="1">
    <citation type="submission" date="2017-02" db="EMBL/GenBank/DDBJ databases">
        <authorList>
            <person name="Varghese N."/>
            <person name="Submissions S."/>
        </authorList>
    </citation>
    <scope>NUCLEOTIDE SEQUENCE [LARGE SCALE GENOMIC DNA]</scope>
    <source>
        <strain evidence="3">ATCC 25662</strain>
    </source>
</reference>
<organism evidence="2 3">
    <name type="scientific">Anaerorhabdus furcosa</name>
    <dbReference type="NCBI Taxonomy" id="118967"/>
    <lineage>
        <taxon>Bacteria</taxon>
        <taxon>Bacillati</taxon>
        <taxon>Bacillota</taxon>
        <taxon>Erysipelotrichia</taxon>
        <taxon>Erysipelotrichales</taxon>
        <taxon>Erysipelotrichaceae</taxon>
        <taxon>Anaerorhabdus</taxon>
    </lineage>
</organism>
<evidence type="ECO:0000259" key="1">
    <source>
        <dbReference type="Pfam" id="PF18223"/>
    </source>
</evidence>
<dbReference type="Proteomes" id="UP000243297">
    <property type="component" value="Unassembled WGS sequence"/>
</dbReference>
<protein>
    <submittedName>
        <fullName evidence="2">Prepilin-type N-terminal cleavage/methylation domain-containing protein</fullName>
    </submittedName>
</protein>
<sequence>MNKRGFTLIELITVIAILAVLGTLLIPNVSGYVSSSKDVVCNSNVNLLNRIYRQASAMDEKLTPQEILNDRTGKYFGGLAECPTDGEYVVIDNVIVCTKHKGNSGESGGGTVISPEAKELYDKMLRDQPEIEKCKLMTDTTQRGQCFTALFNTHFFSNDVSSKKYYEELGGAWKTLGEDIKALAGITGTYYVRPYYCESGEPIIFANQSNAINGGGWADVPVLYYEGSWYKCTKGTVQMYNFQKYTASDIKMLLQTKFEKIT</sequence>
<name>A0A1T4NBU3_9FIRM</name>
<dbReference type="SUPFAM" id="SSF54523">
    <property type="entry name" value="Pili subunits"/>
    <property type="match status" value="1"/>
</dbReference>
<proteinExistence type="predicted"/>
<dbReference type="STRING" id="118967.SAMN02745191_1559"/>
<evidence type="ECO:0000313" key="3">
    <source>
        <dbReference type="Proteomes" id="UP000243297"/>
    </source>
</evidence>
<dbReference type="PROSITE" id="PS00409">
    <property type="entry name" value="PROKAR_NTER_METHYL"/>
    <property type="match status" value="1"/>
</dbReference>
<dbReference type="InterPro" id="IPR045584">
    <property type="entry name" value="Pilin-like"/>
</dbReference>
<feature type="domain" description="Pilin PilJ C-terminal" evidence="1">
    <location>
        <begin position="167"/>
        <end position="236"/>
    </location>
</feature>
<dbReference type="InterPro" id="IPR040599">
    <property type="entry name" value="PilJ_C"/>
</dbReference>
<dbReference type="NCBIfam" id="TIGR02532">
    <property type="entry name" value="IV_pilin_GFxxxE"/>
    <property type="match status" value="1"/>
</dbReference>
<dbReference type="EMBL" id="FUWY01000004">
    <property type="protein sequence ID" value="SJZ76536.1"/>
    <property type="molecule type" value="Genomic_DNA"/>
</dbReference>
<dbReference type="AlphaFoldDB" id="A0A1T4NBU3"/>
<dbReference type="Gene3D" id="3.30.1690.20">
    <property type="match status" value="1"/>
</dbReference>
<evidence type="ECO:0000313" key="2">
    <source>
        <dbReference type="EMBL" id="SJZ76536.1"/>
    </source>
</evidence>
<dbReference type="RefSeq" id="WP_078711958.1">
    <property type="nucleotide sequence ID" value="NZ_FUWY01000004.1"/>
</dbReference>
<dbReference type="InterPro" id="IPR012902">
    <property type="entry name" value="N_methyl_site"/>
</dbReference>